<evidence type="ECO:0000313" key="2">
    <source>
        <dbReference type="EMBL" id="OXA90200.1"/>
    </source>
</evidence>
<reference evidence="2 4" key="2">
    <citation type="submission" date="2016-11" db="EMBL/GenBank/DDBJ databases">
        <title>Whole genomes of Flavobacteriaceae.</title>
        <authorList>
            <person name="Stine C."/>
            <person name="Li C."/>
            <person name="Tadesse D."/>
        </authorList>
    </citation>
    <scope>NUCLEOTIDE SEQUENCE [LARGE SCALE GENOMIC DNA]</scope>
    <source>
        <strain evidence="2 4">ATCC 29551</strain>
    </source>
</reference>
<dbReference type="Pfam" id="PF20212">
    <property type="entry name" value="DUF6572"/>
    <property type="match status" value="1"/>
</dbReference>
<dbReference type="EMBL" id="JPRM01000014">
    <property type="protein sequence ID" value="KFF16541.1"/>
    <property type="molecule type" value="Genomic_DNA"/>
</dbReference>
<name>A0A086AIM7_FLAHY</name>
<dbReference type="InterPro" id="IPR046702">
    <property type="entry name" value="DUF6572"/>
</dbReference>
<dbReference type="STRING" id="991.IW20_10250"/>
<reference evidence="1 3" key="1">
    <citation type="submission" date="2014-07" db="EMBL/GenBank/DDBJ databases">
        <title>Genome of Flavobacterium hydatis DSM 2063.</title>
        <authorList>
            <person name="Pipes S.E."/>
            <person name="Stropko S.J."/>
            <person name="Newman J.D."/>
        </authorList>
    </citation>
    <scope>NUCLEOTIDE SEQUENCE [LARGE SCALE GENOMIC DNA]</scope>
    <source>
        <strain evidence="1 3">DSM 2063</strain>
    </source>
</reference>
<protein>
    <submittedName>
        <fullName evidence="1">Uncharacterized protein</fullName>
    </submittedName>
</protein>
<dbReference type="OrthoDB" id="2229810at2"/>
<evidence type="ECO:0000313" key="3">
    <source>
        <dbReference type="Proteomes" id="UP000028712"/>
    </source>
</evidence>
<dbReference type="RefSeq" id="WP_035621474.1">
    <property type="nucleotide sequence ID" value="NZ_JBEWQG010000018.1"/>
</dbReference>
<dbReference type="Proteomes" id="UP000198424">
    <property type="component" value="Unassembled WGS sequence"/>
</dbReference>
<evidence type="ECO:0000313" key="1">
    <source>
        <dbReference type="EMBL" id="KFF16541.1"/>
    </source>
</evidence>
<sequence>MSIEDKNLIDLISVDKQGILVLTISDHLKWDDKNEHLLLLQEKINIYLDFIENGQLDESYPDKADKKIMIQIVFKYQPNKTAEDFLEKAGETVKGIGYGFNFYQLNQ</sequence>
<dbReference type="EMBL" id="MUGY01000028">
    <property type="protein sequence ID" value="OXA90200.1"/>
    <property type="molecule type" value="Genomic_DNA"/>
</dbReference>
<accession>A0A086AIM7</accession>
<dbReference type="Proteomes" id="UP000028712">
    <property type="component" value="Unassembled WGS sequence"/>
</dbReference>
<keyword evidence="4" id="KW-1185">Reference proteome</keyword>
<evidence type="ECO:0000313" key="4">
    <source>
        <dbReference type="Proteomes" id="UP000198424"/>
    </source>
</evidence>
<dbReference type="eggNOG" id="ENOG50339IV">
    <property type="taxonomic scope" value="Bacteria"/>
</dbReference>
<proteinExistence type="predicted"/>
<gene>
    <name evidence="2" type="ORF">B0A62_19190</name>
    <name evidence="1" type="ORF">IW20_10250</name>
</gene>
<organism evidence="1 3">
    <name type="scientific">Flavobacterium hydatis</name>
    <name type="common">Cytophaga aquatilis</name>
    <dbReference type="NCBI Taxonomy" id="991"/>
    <lineage>
        <taxon>Bacteria</taxon>
        <taxon>Pseudomonadati</taxon>
        <taxon>Bacteroidota</taxon>
        <taxon>Flavobacteriia</taxon>
        <taxon>Flavobacteriales</taxon>
        <taxon>Flavobacteriaceae</taxon>
        <taxon>Flavobacterium</taxon>
    </lineage>
</organism>
<dbReference type="AlphaFoldDB" id="A0A086AIM7"/>
<comment type="caution">
    <text evidence="1">The sequence shown here is derived from an EMBL/GenBank/DDBJ whole genome shotgun (WGS) entry which is preliminary data.</text>
</comment>